<dbReference type="PRINTS" id="PR00162">
    <property type="entry name" value="RIESKE"/>
</dbReference>
<dbReference type="InterPro" id="IPR006076">
    <property type="entry name" value="FAD-dep_OxRdtase"/>
</dbReference>
<dbReference type="PANTHER" id="PTHR13847:SF274">
    <property type="entry name" value="RIESKE 2FE-2S IRON-SULFUR PROTEIN YHFW-RELATED"/>
    <property type="match status" value="1"/>
</dbReference>
<dbReference type="Pfam" id="PF01266">
    <property type="entry name" value="DAO"/>
    <property type="match status" value="1"/>
</dbReference>
<dbReference type="Gene3D" id="3.30.9.10">
    <property type="entry name" value="D-Amino Acid Oxidase, subunit A, domain 2"/>
    <property type="match status" value="1"/>
</dbReference>
<dbReference type="RefSeq" id="WP_229663305.1">
    <property type="nucleotide sequence ID" value="NZ_BMJY01000022.1"/>
</dbReference>
<evidence type="ECO:0000256" key="6">
    <source>
        <dbReference type="SAM" id="MobiDB-lite"/>
    </source>
</evidence>
<protein>
    <submittedName>
        <fullName evidence="8">FAD-dependent oxidoreductase</fullName>
    </submittedName>
</protein>
<dbReference type="Gene3D" id="3.50.50.60">
    <property type="entry name" value="FAD/NAD(P)-binding domain"/>
    <property type="match status" value="1"/>
</dbReference>
<dbReference type="Pfam" id="PF00355">
    <property type="entry name" value="Rieske"/>
    <property type="match status" value="1"/>
</dbReference>
<reference evidence="8" key="2">
    <citation type="submission" date="2020-09" db="EMBL/GenBank/DDBJ databases">
        <authorList>
            <person name="Sun Q."/>
            <person name="Zhou Y."/>
        </authorList>
    </citation>
    <scope>NUCLEOTIDE SEQUENCE</scope>
    <source>
        <strain evidence="8">CGMCC 1.15794</strain>
    </source>
</reference>
<dbReference type="GO" id="GO:0004497">
    <property type="term" value="F:monooxygenase activity"/>
    <property type="evidence" value="ECO:0007669"/>
    <property type="project" value="UniProtKB-ARBA"/>
</dbReference>
<sequence>MADPARSLWRLTSPVIDTDGDLPARADVVVIGAGLAGLTTAVLLSRSGRRVVVLEARDPGAVATGNTTAKLSLLQGQVMSQLREHAGQEALEAYVAANRAAQEWVRAELSDDPDALDRRDALTYATTPEGDRAVDQEAGALASVGLDVDLLGPGQDAGLPYAVTSALRMRDQWQIHPMRLLARLAAEVRERSGALLSGCRVRGADVEAEDVLVRTTRGTVHARSVVVASGSPVIDRAAFFARLKPSRSLVAAYRVPGEIPRGMYVSVDPETRSLRTARDGAGRELLLVGGSGFTPGRERDTDRLLRELDAWTTAAFPGAERATWWAAQDYRTVTRVPFAGPMPGSDGRIHAATGFNKWGMTNAVAAAMTIAGDIVGEPTPWAEALRSPDLGVRDGVDLVAANASVAANLVTGVVRAVRPEPGEPAEGEGRVTRDGIHPIAEARVGGEMCRVSAVCTHMGGILEWNRQEQSWDCPLHGSRFSPDGDVLEGPAVEDLEPR</sequence>
<keyword evidence="5" id="KW-1015">Disulfide bond</keyword>
<evidence type="ECO:0000313" key="9">
    <source>
        <dbReference type="Proteomes" id="UP000657592"/>
    </source>
</evidence>
<dbReference type="GO" id="GO:0016705">
    <property type="term" value="F:oxidoreductase activity, acting on paired donors, with incorporation or reduction of molecular oxygen"/>
    <property type="evidence" value="ECO:0007669"/>
    <property type="project" value="UniProtKB-ARBA"/>
</dbReference>
<organism evidence="8 9">
    <name type="scientific">Microbacterium album</name>
    <dbReference type="NCBI Taxonomy" id="2053191"/>
    <lineage>
        <taxon>Bacteria</taxon>
        <taxon>Bacillati</taxon>
        <taxon>Actinomycetota</taxon>
        <taxon>Actinomycetes</taxon>
        <taxon>Micrococcales</taxon>
        <taxon>Microbacteriaceae</taxon>
        <taxon>Microbacterium</taxon>
    </lineage>
</organism>
<dbReference type="AlphaFoldDB" id="A0A917IGX2"/>
<reference evidence="8" key="1">
    <citation type="journal article" date="2014" name="Int. J. Syst. Evol. Microbiol.">
        <title>Complete genome sequence of Corynebacterium casei LMG S-19264T (=DSM 44701T), isolated from a smear-ripened cheese.</title>
        <authorList>
            <consortium name="US DOE Joint Genome Institute (JGI-PGF)"/>
            <person name="Walter F."/>
            <person name="Albersmeier A."/>
            <person name="Kalinowski J."/>
            <person name="Ruckert C."/>
        </authorList>
    </citation>
    <scope>NUCLEOTIDE SEQUENCE</scope>
    <source>
        <strain evidence="8">CGMCC 1.15794</strain>
    </source>
</reference>
<dbReference type="Proteomes" id="UP000657592">
    <property type="component" value="Unassembled WGS sequence"/>
</dbReference>
<dbReference type="InterPro" id="IPR017941">
    <property type="entry name" value="Rieske_2Fe-2S"/>
</dbReference>
<keyword evidence="2" id="KW-0479">Metal-binding</keyword>
<feature type="domain" description="Rieske" evidence="7">
    <location>
        <begin position="415"/>
        <end position="498"/>
    </location>
</feature>
<keyword evidence="1" id="KW-0001">2Fe-2S</keyword>
<dbReference type="InterPro" id="IPR036922">
    <property type="entry name" value="Rieske_2Fe-2S_sf"/>
</dbReference>
<name>A0A917IGX2_9MICO</name>
<dbReference type="EMBL" id="BMJY01000022">
    <property type="protein sequence ID" value="GGH50705.1"/>
    <property type="molecule type" value="Genomic_DNA"/>
</dbReference>
<keyword evidence="3" id="KW-0408">Iron</keyword>
<comment type="caution">
    <text evidence="8">The sequence shown here is derived from an EMBL/GenBank/DDBJ whole genome shotgun (WGS) entry which is preliminary data.</text>
</comment>
<dbReference type="GO" id="GO:0016020">
    <property type="term" value="C:membrane"/>
    <property type="evidence" value="ECO:0007669"/>
    <property type="project" value="InterPro"/>
</dbReference>
<keyword evidence="4" id="KW-0411">Iron-sulfur</keyword>
<evidence type="ECO:0000256" key="1">
    <source>
        <dbReference type="ARBA" id="ARBA00022714"/>
    </source>
</evidence>
<evidence type="ECO:0000256" key="3">
    <source>
        <dbReference type="ARBA" id="ARBA00023004"/>
    </source>
</evidence>
<gene>
    <name evidence="8" type="ORF">GCM10010921_29630</name>
</gene>
<dbReference type="SUPFAM" id="SSF51905">
    <property type="entry name" value="FAD/NAD(P)-binding domain"/>
    <property type="match status" value="1"/>
</dbReference>
<dbReference type="SUPFAM" id="SSF50022">
    <property type="entry name" value="ISP domain"/>
    <property type="match status" value="1"/>
</dbReference>
<dbReference type="GO" id="GO:0046872">
    <property type="term" value="F:metal ion binding"/>
    <property type="evidence" value="ECO:0007669"/>
    <property type="project" value="UniProtKB-KW"/>
</dbReference>
<dbReference type="PANTHER" id="PTHR13847">
    <property type="entry name" value="SARCOSINE DEHYDROGENASE-RELATED"/>
    <property type="match status" value="1"/>
</dbReference>
<dbReference type="GO" id="GO:0051537">
    <property type="term" value="F:2 iron, 2 sulfur cluster binding"/>
    <property type="evidence" value="ECO:0007669"/>
    <property type="project" value="UniProtKB-KW"/>
</dbReference>
<evidence type="ECO:0000313" key="8">
    <source>
        <dbReference type="EMBL" id="GGH50705.1"/>
    </source>
</evidence>
<dbReference type="InterPro" id="IPR036188">
    <property type="entry name" value="FAD/NAD-bd_sf"/>
</dbReference>
<evidence type="ECO:0000256" key="4">
    <source>
        <dbReference type="ARBA" id="ARBA00023014"/>
    </source>
</evidence>
<feature type="region of interest" description="Disordered" evidence="6">
    <location>
        <begin position="476"/>
        <end position="498"/>
    </location>
</feature>
<dbReference type="InterPro" id="IPR005805">
    <property type="entry name" value="Rieske_Fe-S_prot_C"/>
</dbReference>
<keyword evidence="9" id="KW-1185">Reference proteome</keyword>
<evidence type="ECO:0000259" key="7">
    <source>
        <dbReference type="PROSITE" id="PS51296"/>
    </source>
</evidence>
<evidence type="ECO:0000256" key="5">
    <source>
        <dbReference type="ARBA" id="ARBA00023157"/>
    </source>
</evidence>
<dbReference type="GO" id="GO:0005737">
    <property type="term" value="C:cytoplasm"/>
    <property type="evidence" value="ECO:0007669"/>
    <property type="project" value="TreeGrafter"/>
</dbReference>
<accession>A0A917IGX2</accession>
<evidence type="ECO:0000256" key="2">
    <source>
        <dbReference type="ARBA" id="ARBA00022723"/>
    </source>
</evidence>
<proteinExistence type="predicted"/>
<dbReference type="Gene3D" id="2.102.10.10">
    <property type="entry name" value="Rieske [2Fe-2S] iron-sulphur domain"/>
    <property type="match status" value="1"/>
</dbReference>
<dbReference type="PROSITE" id="PS51296">
    <property type="entry name" value="RIESKE"/>
    <property type="match status" value="1"/>
</dbReference>